<evidence type="ECO:0000313" key="5">
    <source>
        <dbReference type="EMBL" id="SDO68656.1"/>
    </source>
</evidence>
<feature type="domain" description="DUF7927" evidence="3">
    <location>
        <begin position="669"/>
        <end position="772"/>
    </location>
</feature>
<dbReference type="RefSeq" id="WP_172832243.1">
    <property type="nucleotide sequence ID" value="NZ_LT629710.1"/>
</dbReference>
<dbReference type="PANTHER" id="PTHR34819:SF3">
    <property type="entry name" value="CELL SURFACE PROTEIN"/>
    <property type="match status" value="1"/>
</dbReference>
<dbReference type="InterPro" id="IPR047589">
    <property type="entry name" value="DUF11_rpt"/>
</dbReference>
<dbReference type="Pfam" id="PF25549">
    <property type="entry name" value="DUF7927"/>
    <property type="match status" value="6"/>
</dbReference>
<evidence type="ECO:0000256" key="2">
    <source>
        <dbReference type="SAM" id="Phobius"/>
    </source>
</evidence>
<gene>
    <name evidence="5" type="ORF">SAMN04515671_1700</name>
</gene>
<feature type="domain" description="DUF7927" evidence="3">
    <location>
        <begin position="1034"/>
        <end position="1153"/>
    </location>
</feature>
<evidence type="ECO:0000259" key="4">
    <source>
        <dbReference type="Pfam" id="PF25564"/>
    </source>
</evidence>
<dbReference type="InterPro" id="IPR013783">
    <property type="entry name" value="Ig-like_fold"/>
</dbReference>
<dbReference type="Proteomes" id="UP000198741">
    <property type="component" value="Chromosome I"/>
</dbReference>
<feature type="domain" description="DUF7927" evidence="3">
    <location>
        <begin position="916"/>
        <end position="1021"/>
    </location>
</feature>
<keyword evidence="6" id="KW-1185">Reference proteome</keyword>
<feature type="domain" description="DUF7927" evidence="3">
    <location>
        <begin position="790"/>
        <end position="909"/>
    </location>
</feature>
<dbReference type="PANTHER" id="PTHR34819">
    <property type="entry name" value="LARGE CYSTEINE-RICH PERIPLASMIC PROTEIN OMCB"/>
    <property type="match status" value="1"/>
</dbReference>
<dbReference type="STRING" id="1090615.SAMN04515671_1700"/>
<name>A0A1H0LKU5_9ACTN</name>
<evidence type="ECO:0000259" key="3">
    <source>
        <dbReference type="Pfam" id="PF25549"/>
    </source>
</evidence>
<sequence length="1206" mass="122950">MRLSIPFRRGSRAPRLSSRFRGSEPRRPGRALATVSLAAVSLSAAITLITPQVASAAPGNPGVPSAPSVVYQEDFQNRPGPSPIVRLSGYTGATGQTYTADPAWLKDCNGWIASSNESVTAPAQIADCNNLQSSWNDSQRLAQAIGMFHGQTAAAAGGNFADTAYTSGDPGAPKVEFQTATNIPFVATNRFLTFSVDVAANNCFASAPLLQFSLLDSVGTAFPAGSQIDGCTGGTTVTPPALGVSPANPVNVGTYTSNGSVLFSGTSVGVQMVNNNGSGAGNDHTVDNIQILDVTPQLDKSFSPALTRTGESSTLTFTVTNTSELGSKNGWSFTDNLPSGLTLANSTVGGTCNATTAATAGGSSIEVTNGNLAQGEQSCTITVQVTSTTAGTYNNCPTTNVSVSGLNQPACASVRFADPTYTVQKTASQSTAKAGDTITYTLTVTNTGEVAYTADRPATLTDDLAGVTDDATYNGDASNGATVSGNTLSWSGPLAVGDTQTITYSVKVINPDTGDHDLANKVTPTGEGGSCATDGTCITHTPVAEYTLSKSASATSATPGDTVTYTVTVRNTGQVAYTATNPASFSDDLSAVTDDATYNGDADNGATVSGNTLTWSGPLAVGDSIKITYSFVVNQPDTGDKRLNNAVTPTDPTGRCVACGTEVPIGTYTIDKSVDKATAVSGDKVTWTVTVTNTGNAAVAATFSDDLGQVLDDATYNSDAKATAGVVSYTAPKLSWAQSVPIGGTVTITYSATVNTPDTGDHNLKNAITSPGCVGGNCSTDTTVWDLSAKKVADKSAANPGDTVKYTITVKNTGKNAYTADKPATFSDNLSQVLDDATYNNDSKATAGAASYTAPTLSWSGALAVGATATITYTVKVNDPDAGDQKLGNAVVTPLGRCVAGSKDPTCTTDVPVTSYTVTKTVDKATVAPGDKVTWTITVKNTGSAAVTAKFSDDLTQVLDDATYNNDAKATAGNVTYTAPKLAWSQSVPVGGTVTITYSATVNTPDTGDHKVKNTVTSPGCAADCSTQTTVGSYTVTKTVDKTTAAPGDKVAWTITVKNTGSAAVAAKFSDDLTQVLDDATYNNDAKATAGNVTYTAPKLAWSQSVPVGGTVTITYSATVNTPDNGDHNLLNAVESPGSCTGTCSTKTTVDPAQQTSPGGIINTGFGTLGNNTGGSGTIWAGIGLIILAMGAVSVLLMRRRRHTIG</sequence>
<keyword evidence="2" id="KW-0812">Transmembrane</keyword>
<feature type="domain" description="DUF7933" evidence="4">
    <location>
        <begin position="296"/>
        <end position="403"/>
    </location>
</feature>
<organism evidence="5 6">
    <name type="scientific">Nakamurella panacisegetis</name>
    <dbReference type="NCBI Taxonomy" id="1090615"/>
    <lineage>
        <taxon>Bacteria</taxon>
        <taxon>Bacillati</taxon>
        <taxon>Actinomycetota</taxon>
        <taxon>Actinomycetes</taxon>
        <taxon>Nakamurellales</taxon>
        <taxon>Nakamurellaceae</taxon>
        <taxon>Nakamurella</taxon>
    </lineage>
</organism>
<feature type="domain" description="DUF7927" evidence="3">
    <location>
        <begin position="422"/>
        <end position="530"/>
    </location>
</feature>
<dbReference type="AlphaFoldDB" id="A0A1H0LKU5"/>
<keyword evidence="2" id="KW-1133">Transmembrane helix</keyword>
<dbReference type="InterPro" id="IPR057693">
    <property type="entry name" value="DUF7933"/>
</dbReference>
<dbReference type="Gene3D" id="2.60.40.10">
    <property type="entry name" value="Immunoglobulins"/>
    <property type="match status" value="2"/>
</dbReference>
<feature type="region of interest" description="Disordered" evidence="1">
    <location>
        <begin position="1"/>
        <end position="28"/>
    </location>
</feature>
<evidence type="ECO:0000313" key="6">
    <source>
        <dbReference type="Proteomes" id="UP000198741"/>
    </source>
</evidence>
<proteinExistence type="predicted"/>
<evidence type="ECO:0000256" key="1">
    <source>
        <dbReference type="SAM" id="MobiDB-lite"/>
    </source>
</evidence>
<dbReference type="GO" id="GO:0005975">
    <property type="term" value="P:carbohydrate metabolic process"/>
    <property type="evidence" value="ECO:0007669"/>
    <property type="project" value="UniProtKB-ARBA"/>
</dbReference>
<dbReference type="InterPro" id="IPR057687">
    <property type="entry name" value="DUF7927"/>
</dbReference>
<dbReference type="Pfam" id="PF25564">
    <property type="entry name" value="DUF7933"/>
    <property type="match status" value="1"/>
</dbReference>
<keyword evidence="2" id="KW-0472">Membrane</keyword>
<accession>A0A1H0LKU5</accession>
<protein>
    <submittedName>
        <fullName evidence="5">Conserved repeat domain-containing protein/fimbrial isopeptide formation D2 domain-containing protein</fullName>
    </submittedName>
</protein>
<dbReference type="InterPro" id="IPR051172">
    <property type="entry name" value="Chlamydia_OmcB"/>
</dbReference>
<dbReference type="NCBIfam" id="TIGR01451">
    <property type="entry name" value="B_ant_repeat"/>
    <property type="match status" value="6"/>
</dbReference>
<reference evidence="5 6" key="1">
    <citation type="submission" date="2016-10" db="EMBL/GenBank/DDBJ databases">
        <authorList>
            <person name="de Groot N.N."/>
        </authorList>
    </citation>
    <scope>NUCLEOTIDE SEQUENCE [LARGE SCALE GENOMIC DNA]</scope>
    <source>
        <strain evidence="6">P4-7,KCTC 19426,CECT 7604</strain>
    </source>
</reference>
<feature type="transmembrane region" description="Helical" evidence="2">
    <location>
        <begin position="1179"/>
        <end position="1198"/>
    </location>
</feature>
<feature type="domain" description="DUF7927" evidence="3">
    <location>
        <begin position="549"/>
        <end position="651"/>
    </location>
</feature>
<dbReference type="EMBL" id="LT629710">
    <property type="protein sequence ID" value="SDO68656.1"/>
    <property type="molecule type" value="Genomic_DNA"/>
</dbReference>